<dbReference type="EMBL" id="JALPRY010000004">
    <property type="protein sequence ID" value="MCK8779119.1"/>
    <property type="molecule type" value="Genomic_DNA"/>
</dbReference>
<gene>
    <name evidence="1" type="ORF">M0654_03880</name>
</gene>
<sequence length="57" mass="6662">MTKPAFLNYADMKRMATLAKREGVIVEVEIDGKIVRIKPDRGDKREELDEPFEEIRL</sequence>
<evidence type="ECO:0000313" key="1">
    <source>
        <dbReference type="EMBL" id="MCK8779119.1"/>
    </source>
</evidence>
<protein>
    <submittedName>
        <fullName evidence="1">Uncharacterized protein</fullName>
    </submittedName>
</protein>
<dbReference type="RefSeq" id="WP_248681929.1">
    <property type="nucleotide sequence ID" value="NZ_JALPRY010000004.1"/>
</dbReference>
<keyword evidence="2" id="KW-1185">Reference proteome</keyword>
<accession>A0ABT0IMN2</accession>
<proteinExistence type="predicted"/>
<comment type="caution">
    <text evidence="1">The sequence shown here is derived from an EMBL/GenBank/DDBJ whole genome shotgun (WGS) entry which is preliminary data.</text>
</comment>
<dbReference type="Proteomes" id="UP001202827">
    <property type="component" value="Unassembled WGS sequence"/>
</dbReference>
<reference evidence="1 2" key="1">
    <citation type="submission" date="2022-04" db="EMBL/GenBank/DDBJ databases">
        <title>Rhizobium coralii sp. nov., isolated from coral Turbinaria peltata.</title>
        <authorList>
            <person name="Sun H."/>
        </authorList>
    </citation>
    <scope>NUCLEOTIDE SEQUENCE [LARGE SCALE GENOMIC DNA]</scope>
    <source>
        <strain evidence="1 2">NTR19</strain>
    </source>
</reference>
<evidence type="ECO:0000313" key="2">
    <source>
        <dbReference type="Proteomes" id="UP001202827"/>
    </source>
</evidence>
<organism evidence="1 2">
    <name type="scientific">Neorhizobium turbinariae</name>
    <dbReference type="NCBI Taxonomy" id="2937795"/>
    <lineage>
        <taxon>Bacteria</taxon>
        <taxon>Pseudomonadati</taxon>
        <taxon>Pseudomonadota</taxon>
        <taxon>Alphaproteobacteria</taxon>
        <taxon>Hyphomicrobiales</taxon>
        <taxon>Rhizobiaceae</taxon>
        <taxon>Rhizobium/Agrobacterium group</taxon>
        <taxon>Neorhizobium</taxon>
    </lineage>
</organism>
<name>A0ABT0IMN2_9HYPH</name>